<name>A0ABU3U3B2_9FLAO</name>
<protein>
    <submittedName>
        <fullName evidence="2">DUF1295 domain-containing protein</fullName>
    </submittedName>
</protein>
<organism evidence="2 3">
    <name type="scientific">Gilvirhabdus luticola</name>
    <dbReference type="NCBI Taxonomy" id="3079858"/>
    <lineage>
        <taxon>Bacteria</taxon>
        <taxon>Pseudomonadati</taxon>
        <taxon>Bacteroidota</taxon>
        <taxon>Flavobacteriia</taxon>
        <taxon>Flavobacteriales</taxon>
        <taxon>Flavobacteriaceae</taxon>
        <taxon>Gilvirhabdus</taxon>
    </lineage>
</organism>
<sequence length="258" mass="30081">MITLFFQAALIILTLVTLLWIWSIFIKNVSIVDIFWGVGFVLVNAYYVFMSGELNTRKILILTLVSIWGLRLAIYLAYRNIGKGEDFRYQEFRRNYGVKRYWWFSFFQTFLLQGALIMIISLPLLGVNLSASTGKLNVLDYIGILVWLIGFTFEAGGDWQLARFKSDYKNKGKVLNTGFWKYTRHPNYFGDSAVWWAYAIFSIAAGSYWQIIGSFVMTLLIIKISGVSLLEKTLKETKPQYRDYIQKTNSFFPWFPKK</sequence>
<dbReference type="Proteomes" id="UP001268651">
    <property type="component" value="Unassembled WGS sequence"/>
</dbReference>
<dbReference type="PANTHER" id="PTHR32251">
    <property type="entry name" value="3-OXO-5-ALPHA-STEROID 4-DEHYDROGENASE"/>
    <property type="match status" value="1"/>
</dbReference>
<feature type="transmembrane region" description="Helical" evidence="1">
    <location>
        <begin position="61"/>
        <end position="81"/>
    </location>
</feature>
<evidence type="ECO:0000256" key="1">
    <source>
        <dbReference type="SAM" id="Phobius"/>
    </source>
</evidence>
<feature type="transmembrane region" description="Helical" evidence="1">
    <location>
        <begin position="31"/>
        <end position="49"/>
    </location>
</feature>
<feature type="transmembrane region" description="Helical" evidence="1">
    <location>
        <begin position="195"/>
        <end position="222"/>
    </location>
</feature>
<keyword evidence="3" id="KW-1185">Reference proteome</keyword>
<reference evidence="2 3" key="1">
    <citation type="submission" date="2023-10" db="EMBL/GenBank/DDBJ databases">
        <title>Marimonas sp. nov. isolated from tidal mud flat.</title>
        <authorList>
            <person name="Jaincy N.J."/>
            <person name="Srinivasan S."/>
            <person name="Lee S.-S."/>
        </authorList>
    </citation>
    <scope>NUCLEOTIDE SEQUENCE [LARGE SCALE GENOMIC DNA]</scope>
    <source>
        <strain evidence="2 3">MJ-SS3</strain>
    </source>
</reference>
<feature type="transmembrane region" description="Helical" evidence="1">
    <location>
        <begin position="5"/>
        <end position="25"/>
    </location>
</feature>
<proteinExistence type="predicted"/>
<dbReference type="PROSITE" id="PS50244">
    <property type="entry name" value="S5A_REDUCTASE"/>
    <property type="match status" value="1"/>
</dbReference>
<evidence type="ECO:0000313" key="3">
    <source>
        <dbReference type="Proteomes" id="UP001268651"/>
    </source>
</evidence>
<comment type="caution">
    <text evidence="2">The sequence shown here is derived from an EMBL/GenBank/DDBJ whole genome shotgun (WGS) entry which is preliminary data.</text>
</comment>
<keyword evidence="1" id="KW-0472">Membrane</keyword>
<feature type="transmembrane region" description="Helical" evidence="1">
    <location>
        <begin position="101"/>
        <end position="126"/>
    </location>
</feature>
<keyword evidence="1" id="KW-1133">Transmembrane helix</keyword>
<dbReference type="EMBL" id="JAWHTF010000001">
    <property type="protein sequence ID" value="MDU8884883.1"/>
    <property type="molecule type" value="Genomic_DNA"/>
</dbReference>
<gene>
    <name evidence="2" type="ORF">RXV94_01840</name>
</gene>
<feature type="transmembrane region" description="Helical" evidence="1">
    <location>
        <begin position="138"/>
        <end position="156"/>
    </location>
</feature>
<keyword evidence="1" id="KW-0812">Transmembrane</keyword>
<dbReference type="Pfam" id="PF06966">
    <property type="entry name" value="DUF1295"/>
    <property type="match status" value="1"/>
</dbReference>
<evidence type="ECO:0000313" key="2">
    <source>
        <dbReference type="EMBL" id="MDU8884883.1"/>
    </source>
</evidence>
<dbReference type="PANTHER" id="PTHR32251:SF17">
    <property type="entry name" value="STEROID 5-ALPHA REDUCTASE C-TERMINAL DOMAIN-CONTAINING PROTEIN"/>
    <property type="match status" value="1"/>
</dbReference>
<dbReference type="Gene3D" id="1.20.120.1630">
    <property type="match status" value="1"/>
</dbReference>
<accession>A0ABU3U3B2</accession>
<dbReference type="InterPro" id="IPR010721">
    <property type="entry name" value="UstE-like"/>
</dbReference>
<dbReference type="RefSeq" id="WP_316660668.1">
    <property type="nucleotide sequence ID" value="NZ_JAWHTF010000001.1"/>
</dbReference>